<gene>
    <name evidence="5" type="ORF">AXG93_4530s1060</name>
</gene>
<dbReference type="GO" id="GO:0048471">
    <property type="term" value="C:perinuclear region of cytoplasm"/>
    <property type="evidence" value="ECO:0007669"/>
    <property type="project" value="TreeGrafter"/>
</dbReference>
<dbReference type="GO" id="GO:0031267">
    <property type="term" value="F:small GTPase binding"/>
    <property type="evidence" value="ECO:0007669"/>
    <property type="project" value="TreeGrafter"/>
</dbReference>
<dbReference type="EMBL" id="LVLJ01002607">
    <property type="protein sequence ID" value="OAE24404.1"/>
    <property type="molecule type" value="Genomic_DNA"/>
</dbReference>
<evidence type="ECO:0000313" key="5">
    <source>
        <dbReference type="EMBL" id="OAE24404.1"/>
    </source>
</evidence>
<proteinExistence type="predicted"/>
<organism evidence="5 6">
    <name type="scientific">Marchantia polymorpha subsp. ruderalis</name>
    <dbReference type="NCBI Taxonomy" id="1480154"/>
    <lineage>
        <taxon>Eukaryota</taxon>
        <taxon>Viridiplantae</taxon>
        <taxon>Streptophyta</taxon>
        <taxon>Embryophyta</taxon>
        <taxon>Marchantiophyta</taxon>
        <taxon>Marchantiopsida</taxon>
        <taxon>Marchantiidae</taxon>
        <taxon>Marchantiales</taxon>
        <taxon>Marchantiaceae</taxon>
        <taxon>Marchantia</taxon>
    </lineage>
</organism>
<keyword evidence="1" id="KW-0343">GTPase activation</keyword>
<dbReference type="SUPFAM" id="SSF52047">
    <property type="entry name" value="RNI-like"/>
    <property type="match status" value="2"/>
</dbReference>
<evidence type="ECO:0000313" key="6">
    <source>
        <dbReference type="Proteomes" id="UP000077202"/>
    </source>
</evidence>
<keyword evidence="2" id="KW-0433">Leucine-rich repeat</keyword>
<dbReference type="GO" id="GO:0005829">
    <property type="term" value="C:cytosol"/>
    <property type="evidence" value="ECO:0007669"/>
    <property type="project" value="TreeGrafter"/>
</dbReference>
<evidence type="ECO:0000256" key="1">
    <source>
        <dbReference type="ARBA" id="ARBA00022468"/>
    </source>
</evidence>
<keyword evidence="3" id="KW-0677">Repeat</keyword>
<dbReference type="InterPro" id="IPR027038">
    <property type="entry name" value="RanGap"/>
</dbReference>
<name>A0A176VUC5_MARPO</name>
<evidence type="ECO:0000256" key="3">
    <source>
        <dbReference type="ARBA" id="ARBA00022737"/>
    </source>
</evidence>
<dbReference type="Proteomes" id="UP000077202">
    <property type="component" value="Unassembled WGS sequence"/>
</dbReference>
<dbReference type="InterPro" id="IPR032675">
    <property type="entry name" value="LRR_dom_sf"/>
</dbReference>
<feature type="compositionally biased region" description="Acidic residues" evidence="4">
    <location>
        <begin position="281"/>
        <end position="294"/>
    </location>
</feature>
<reference evidence="5" key="1">
    <citation type="submission" date="2016-03" db="EMBL/GenBank/DDBJ databases">
        <title>Mechanisms controlling the formation of the plant cell surface in tip-growing cells are functionally conserved among land plants.</title>
        <authorList>
            <person name="Honkanen S."/>
            <person name="Jones V.A."/>
            <person name="Morieri G."/>
            <person name="Champion C."/>
            <person name="Hetherington A.J."/>
            <person name="Kelly S."/>
            <person name="Saint-Marcoux D."/>
            <person name="Proust H."/>
            <person name="Prescott H."/>
            <person name="Dolan L."/>
        </authorList>
    </citation>
    <scope>NUCLEOTIDE SEQUENCE [LARGE SCALE GENOMIC DNA]</scope>
    <source>
        <tissue evidence="5">Whole gametophyte</tissue>
    </source>
</reference>
<dbReference type="GO" id="GO:0005096">
    <property type="term" value="F:GTPase activator activity"/>
    <property type="evidence" value="ECO:0007669"/>
    <property type="project" value="UniProtKB-KW"/>
</dbReference>
<dbReference type="Gene3D" id="3.80.10.10">
    <property type="entry name" value="Ribonuclease Inhibitor"/>
    <property type="match status" value="3"/>
</dbReference>
<sequence length="660" mass="72110">MDPASILDLSTYYTGAMESEARDVSDEQSDTCDDFQFEVIPSSVWDGKLSLLSSHYFIVTQPDAGYDLQKWPPLARVLLFLMLRLKPEPLYNPDEIPSTIEDLNLDELEQLIDDSSELDIEYHEEEICEIIGRVLSRRPFPKLEKLMLREEKQCRSVLYSLTAGHIPNLSSLTLLDLCMGAEEIDLLVKAIDLGHLSKLTNLVIDDNGFGNEIICALGRAAERGDFQNLEVLRLTQAWRSWTWLAGEYGSLYETEEVAAPQAPQAVEAKVEDVDKGKGEAEELEEGVDPDQETDETARLPGCEEDSILPSIEQLKRDVGDEGAKAIAKGLKAGKLDSLKALDLCILSDTITAIGVSALSTVFEEGHVGVLNTLQLVHTKPSTSISKKGAEAVARTLTAGHVTHLEELMLGGFESGAAITSALESCPFPALKTLRLVDTNLRADEGLSIGRAIMKNHLPSLSILDLKDSVLGVEGLTGLTAGFESGNAASLYILHLLLRSDDEVIAVAKALAGNHLPNLDTLEVQGLICTFGSKGAQALVEAYRENSALHAKLEMSWPMGKPWYKAWSEIWENNYYAWRGIDRSRITHCCIRKPRDEGECGVSCHASDCEGEKNEDDLASECATTVDQTAFEIDANEIVATNFVPDKDGASSANGTAAQKK</sequence>
<dbReference type="AlphaFoldDB" id="A0A176VUC5"/>
<evidence type="ECO:0000256" key="4">
    <source>
        <dbReference type="SAM" id="MobiDB-lite"/>
    </source>
</evidence>
<dbReference type="PANTHER" id="PTHR24113">
    <property type="entry name" value="RAN GTPASE-ACTIVATING PROTEIN 1"/>
    <property type="match status" value="1"/>
</dbReference>
<protein>
    <submittedName>
        <fullName evidence="5">Uncharacterized protein</fullName>
    </submittedName>
</protein>
<dbReference type="PANTHER" id="PTHR24113:SF12">
    <property type="entry name" value="RAN GTPASE-ACTIVATING PROTEIN 1"/>
    <property type="match status" value="1"/>
</dbReference>
<keyword evidence="6" id="KW-1185">Reference proteome</keyword>
<accession>A0A176VUC5</accession>
<evidence type="ECO:0000256" key="2">
    <source>
        <dbReference type="ARBA" id="ARBA00022614"/>
    </source>
</evidence>
<dbReference type="GO" id="GO:0006913">
    <property type="term" value="P:nucleocytoplasmic transport"/>
    <property type="evidence" value="ECO:0007669"/>
    <property type="project" value="TreeGrafter"/>
</dbReference>
<comment type="caution">
    <text evidence="5">The sequence shown here is derived from an EMBL/GenBank/DDBJ whole genome shotgun (WGS) entry which is preliminary data.</text>
</comment>
<dbReference type="GO" id="GO:0005634">
    <property type="term" value="C:nucleus"/>
    <property type="evidence" value="ECO:0007669"/>
    <property type="project" value="TreeGrafter"/>
</dbReference>
<feature type="region of interest" description="Disordered" evidence="4">
    <location>
        <begin position="273"/>
        <end position="298"/>
    </location>
</feature>